<reference evidence="3" key="2">
    <citation type="submission" date="2015-07" db="EMBL/GenBank/DDBJ databases">
        <title>Contrasting host-pathogen interactions and genome evolution in two generalist and specialist microsporidian pathogens of mosquitoes.</title>
        <authorList>
            <consortium name="The Broad Institute Genomics Platform"/>
            <consortium name="The Broad Institute Genome Sequencing Center for Infectious Disease"/>
            <person name="Cuomo C.A."/>
            <person name="Sanscrainte N.D."/>
            <person name="Goldberg J.M."/>
            <person name="Heiman D."/>
            <person name="Young S."/>
            <person name="Zeng Q."/>
            <person name="Becnel J.J."/>
            <person name="Birren B.W."/>
        </authorList>
    </citation>
    <scope>NUCLEOTIDE SEQUENCE [LARGE SCALE GENOMIC DNA]</scope>
    <source>
        <strain evidence="3">USNM 41457</strain>
    </source>
</reference>
<dbReference type="AlphaFoldDB" id="J9DCY8"/>
<dbReference type="InParanoid" id="J9DCY8"/>
<feature type="compositionally biased region" description="Polar residues" evidence="1">
    <location>
        <begin position="276"/>
        <end position="285"/>
    </location>
</feature>
<comment type="caution">
    <text evidence="2">The sequence shown here is derived from an EMBL/GenBank/DDBJ whole genome shotgun (WGS) entry which is preliminary data.</text>
</comment>
<dbReference type="EMBL" id="AFBI03000007">
    <property type="protein sequence ID" value="EJW05339.1"/>
    <property type="molecule type" value="Genomic_DNA"/>
</dbReference>
<reference evidence="2 3" key="1">
    <citation type="submission" date="2011-08" db="EMBL/GenBank/DDBJ databases">
        <authorList>
            <person name="Liu Z.J."/>
            <person name="Shi F.L."/>
            <person name="Lu J.Q."/>
            <person name="Li M."/>
            <person name="Wang Z.L."/>
        </authorList>
    </citation>
    <scope>NUCLEOTIDE SEQUENCE [LARGE SCALE GENOMIC DNA]</scope>
    <source>
        <strain evidence="2 3">USNM 41457</strain>
    </source>
</reference>
<evidence type="ECO:0000256" key="1">
    <source>
        <dbReference type="SAM" id="MobiDB-lite"/>
    </source>
</evidence>
<gene>
    <name evidence="2" type="ORF">EDEG_00609</name>
</gene>
<evidence type="ECO:0000313" key="2">
    <source>
        <dbReference type="EMBL" id="EJW05339.1"/>
    </source>
</evidence>
<feature type="compositionally biased region" description="Basic and acidic residues" evidence="1">
    <location>
        <begin position="286"/>
        <end position="296"/>
    </location>
</feature>
<dbReference type="HOGENOM" id="CLU_366388_0_0_1"/>
<dbReference type="VEuPathDB" id="MicrosporidiaDB:EDEG_00609"/>
<protein>
    <submittedName>
        <fullName evidence="2">Uncharacterized protein</fullName>
    </submittedName>
</protein>
<sequence>MKTMNNKCKETEIDVNTNQKSVLADMQRHGMKQNLQSVEKTPNSAVQRQINEINAYNSRKHSLCDYTNGYNLNKSNVNDVAVNNMTVSQYYDKNCTNKYKIDSSYRIDFKEIAQPLKINMETNFAKGKNFNFVNNKRRVSMIPEEVSLANQKHENKQQQYARNTNAIGNFDKRETTNNTYYKPNFGNKVIEDNIRSMFSDESTCERVYRNSVQNNASCVKPVLNTKRDTSEITNLPIANDFSRNAIFDDTKNQQSYQNPSAKRGRPRKNYNFDKLSPSTDSYSAKTDSDSNSRASKFEVRRLKKYERIMYDNEDGNTCKDNTFRHLSITDTNLQASNFCNNQKYSNSYQFHNLNMNNELKNKDKFVQISGNVLENSDISNKNLKRRKCDIFSNSIENNIKFTNNDNKQEPRRSLIDYSGKPKFPSVNINQEKCKNGNLHNIDFYNYKEKANFLSTHFANQNNMQKTRNSYSHDSCDINLTKNEAEMQNQNIMQLQNIRSTINYTRMSSKSLDDCVDRISNPRKLSSFVIPKETHAKAYKSVQRLFTKSGIAGYSNNNTPNVAKNLNSPVSSSNINEIIINTQSLHSNKKVNKEKLLNYKNVNDMLMRNSYAVVSTKENEYNRHGDINNCKNNESGKFLDSNIYKKNALPSPFNSSKIHNLALNDKLYAYKGDRIVQGDNSKNLKTDFLNSEINLQRKENTNDNIRVYNQKQYNIGNAGQKNLNIDELFLNDISGKLERMNVDVRIREAAYALIMLSRERNV</sequence>
<dbReference type="Proteomes" id="UP000003163">
    <property type="component" value="Unassembled WGS sequence"/>
</dbReference>
<organism evidence="2 3">
    <name type="scientific">Edhazardia aedis (strain USNM 41457)</name>
    <name type="common">Microsporidian parasite</name>
    <dbReference type="NCBI Taxonomy" id="1003232"/>
    <lineage>
        <taxon>Eukaryota</taxon>
        <taxon>Fungi</taxon>
        <taxon>Fungi incertae sedis</taxon>
        <taxon>Microsporidia</taxon>
        <taxon>Edhazardia</taxon>
    </lineage>
</organism>
<accession>J9DCY8</accession>
<keyword evidence="3" id="KW-1185">Reference proteome</keyword>
<feature type="region of interest" description="Disordered" evidence="1">
    <location>
        <begin position="248"/>
        <end position="296"/>
    </location>
</feature>
<name>J9DCY8_EDHAE</name>
<proteinExistence type="predicted"/>
<evidence type="ECO:0000313" key="3">
    <source>
        <dbReference type="Proteomes" id="UP000003163"/>
    </source>
</evidence>